<dbReference type="Proteomes" id="UP000695022">
    <property type="component" value="Unplaced"/>
</dbReference>
<reference evidence="2" key="1">
    <citation type="submission" date="2025-08" db="UniProtKB">
        <authorList>
            <consortium name="RefSeq"/>
        </authorList>
    </citation>
    <scope>IDENTIFICATION</scope>
</reference>
<dbReference type="RefSeq" id="XP_014673262.1">
    <property type="nucleotide sequence ID" value="XM_014817776.1"/>
</dbReference>
<organism evidence="1 2">
    <name type="scientific">Priapulus caudatus</name>
    <name type="common">Priapulid worm</name>
    <dbReference type="NCBI Taxonomy" id="37621"/>
    <lineage>
        <taxon>Eukaryota</taxon>
        <taxon>Metazoa</taxon>
        <taxon>Ecdysozoa</taxon>
        <taxon>Scalidophora</taxon>
        <taxon>Priapulida</taxon>
        <taxon>Priapulimorpha</taxon>
        <taxon>Priapulimorphida</taxon>
        <taxon>Priapulidae</taxon>
        <taxon>Priapulus</taxon>
    </lineage>
</organism>
<keyword evidence="1" id="KW-1185">Reference proteome</keyword>
<evidence type="ECO:0000313" key="1">
    <source>
        <dbReference type="Proteomes" id="UP000695022"/>
    </source>
</evidence>
<gene>
    <name evidence="2" type="primary">LOC106813597</name>
</gene>
<proteinExistence type="predicted"/>
<name>A0ABM1EM41_PRICU</name>
<evidence type="ECO:0000313" key="2">
    <source>
        <dbReference type="RefSeq" id="XP_014673262.1"/>
    </source>
</evidence>
<protein>
    <submittedName>
        <fullName evidence="2">Uncharacterized protein LOC106813597</fullName>
    </submittedName>
</protein>
<accession>A0ABM1EM41</accession>
<dbReference type="GeneID" id="106813597"/>
<sequence>MNRIGKKTAYSKLVKHADSLTNLKSFHEDDIKESITVARSYTLLLYGKKQMDTLDELRYIMATMTDKYASMLPQTVDAFQQHVLRAKYQTRIWCRSHIPNQELIEPVGHGWSACDDGGITQTLFTQPSAPVEVRDLTHFYCTDKDCLSARKCPCLLAGLECIDACSCTD</sequence>